<dbReference type="EMBL" id="CP073041">
    <property type="protein sequence ID" value="UXE60778.1"/>
    <property type="molecule type" value="Genomic_DNA"/>
</dbReference>
<dbReference type="InterPro" id="IPR006073">
    <property type="entry name" value="GTP-bd"/>
</dbReference>
<protein>
    <submittedName>
        <fullName evidence="2">50S ribosome-binding GTPase</fullName>
    </submittedName>
</protein>
<reference evidence="2" key="1">
    <citation type="submission" date="2021-04" db="EMBL/GenBank/DDBJ databases">
        <title>Genome sequence of Woronichinia naegeliana from Washington state freshwater lake bloom.</title>
        <authorList>
            <person name="Dreher T.W."/>
        </authorList>
    </citation>
    <scope>NUCLEOTIDE SEQUENCE</scope>
    <source>
        <strain evidence="2">WA131</strain>
    </source>
</reference>
<dbReference type="Pfam" id="PF01926">
    <property type="entry name" value="MMR_HSR1"/>
    <property type="match status" value="1"/>
</dbReference>
<dbReference type="AlphaFoldDB" id="A0A977PW27"/>
<dbReference type="KEGG" id="wna:KA717_35725"/>
<dbReference type="CDD" id="cd00882">
    <property type="entry name" value="Ras_like_GTPase"/>
    <property type="match status" value="1"/>
</dbReference>
<sequence length="609" mass="68832">MSMLEASLEILRGLFGDKPEALKVFDLQSLESQYLKEKLRDNGELFADAINLWVTGRTGAGKTSLGNSLLDSDVMKSNGFQDCTDFLGYFRLTSNLRFWDTPGIGSNINYENINRAALMMEQLAGNKFSRPPVVPLKDSDYLLIKDFSKCLSPGVEPEKENVKVGKWRLEMQEDIQPDVILYVLAPHMKFLDPDRQYLGELLETWKNLKNSGKCIIIPILNVFRKDDGTVVPTSQEMTYAKREIPEVYKAAFETDDFPPVIEINSKTGEGIPKITEMICQILPPEKIGSLGKVLKDDLKGYAEQERVRRYYQTLSLISGRLGRYTVDKKIEGQSLFQAAASAICAYGVMTFKSLDAIADIKTEFDSVVDQVEQVEGARRENITTKENVMGTKDITRIKPKEGQVEVNYTDWRPEKRTETVEEEIYVPVSKTKNLKKTVLLPGKVKETKERSGWGKFWTGEDYYTEEVDGYVERTVSEEVEVVESESRTVRKDVTTTEWVQETKTKLETRVVGYEEEVVDTVQVVVAQVDKVVGTKHLAGGYPAIKFLLGLGLGIQNYCSNANAAWSLSVQQGELLAERKLMPYKSRIEQLVDDPHGEEKLIQILENALI</sequence>
<organism evidence="2">
    <name type="scientific">Woronichinia naegeliana WA131</name>
    <dbReference type="NCBI Taxonomy" id="2824559"/>
    <lineage>
        <taxon>Bacteria</taxon>
        <taxon>Bacillati</taxon>
        <taxon>Cyanobacteriota</taxon>
        <taxon>Cyanophyceae</taxon>
        <taxon>Synechococcales</taxon>
        <taxon>Coelosphaeriaceae</taxon>
        <taxon>Woronichinia</taxon>
    </lineage>
</organism>
<dbReference type="Proteomes" id="UP001065613">
    <property type="component" value="Chromosome"/>
</dbReference>
<dbReference type="SUPFAM" id="SSF52540">
    <property type="entry name" value="P-loop containing nucleoside triphosphate hydrolases"/>
    <property type="match status" value="1"/>
</dbReference>
<name>A0A977PW27_9CYAN</name>
<dbReference type="InterPro" id="IPR027417">
    <property type="entry name" value="P-loop_NTPase"/>
</dbReference>
<dbReference type="Gene3D" id="3.40.50.300">
    <property type="entry name" value="P-loop containing nucleotide triphosphate hydrolases"/>
    <property type="match status" value="1"/>
</dbReference>
<proteinExistence type="predicted"/>
<feature type="domain" description="G" evidence="1">
    <location>
        <begin position="54"/>
        <end position="119"/>
    </location>
</feature>
<dbReference type="GO" id="GO:0005525">
    <property type="term" value="F:GTP binding"/>
    <property type="evidence" value="ECO:0007669"/>
    <property type="project" value="InterPro"/>
</dbReference>
<gene>
    <name evidence="2" type="ORF">KA717_35725</name>
</gene>
<evidence type="ECO:0000259" key="1">
    <source>
        <dbReference type="Pfam" id="PF01926"/>
    </source>
</evidence>
<evidence type="ECO:0000313" key="2">
    <source>
        <dbReference type="EMBL" id="UXE60778.1"/>
    </source>
</evidence>
<accession>A0A977PW27</accession>